<dbReference type="InterPro" id="IPR002915">
    <property type="entry name" value="DeoC/FbaB/LacD_aldolase"/>
</dbReference>
<evidence type="ECO:0000313" key="7">
    <source>
        <dbReference type="EMBL" id="MDM9632271.1"/>
    </source>
</evidence>
<dbReference type="CDD" id="cd00959">
    <property type="entry name" value="DeoC"/>
    <property type="match status" value="1"/>
</dbReference>
<dbReference type="RefSeq" id="WP_289725636.1">
    <property type="nucleotide sequence ID" value="NZ_JAUDUY010000007.1"/>
</dbReference>
<dbReference type="EMBL" id="JAUDUY010000007">
    <property type="protein sequence ID" value="MDM9632271.1"/>
    <property type="molecule type" value="Genomic_DNA"/>
</dbReference>
<proteinExistence type="inferred from homology"/>
<evidence type="ECO:0000256" key="6">
    <source>
        <dbReference type="HAMAP-Rule" id="MF_00114"/>
    </source>
</evidence>
<dbReference type="EC" id="4.1.2.4" evidence="6"/>
<comment type="pathway">
    <text evidence="6">Carbohydrate degradation; 2-deoxy-D-ribose 1-phosphate degradation; D-glyceraldehyde 3-phosphate and acetaldehyde from 2-deoxy-alpha-D-ribose 1-phosphate: step 2/2.</text>
</comment>
<comment type="catalytic activity">
    <reaction evidence="5 6">
        <text>2-deoxy-D-ribose 5-phosphate = D-glyceraldehyde 3-phosphate + acetaldehyde</text>
        <dbReference type="Rhea" id="RHEA:12821"/>
        <dbReference type="ChEBI" id="CHEBI:15343"/>
        <dbReference type="ChEBI" id="CHEBI:59776"/>
        <dbReference type="ChEBI" id="CHEBI:62877"/>
        <dbReference type="EC" id="4.1.2.4"/>
    </reaction>
</comment>
<dbReference type="Gene3D" id="3.20.20.70">
    <property type="entry name" value="Aldolase class I"/>
    <property type="match status" value="1"/>
</dbReference>
<dbReference type="InterPro" id="IPR028581">
    <property type="entry name" value="DeoC_typeI"/>
</dbReference>
<comment type="subcellular location">
    <subcellularLocation>
        <location evidence="6">Cytoplasm</location>
    </subcellularLocation>
</comment>
<comment type="function">
    <text evidence="6">Catalyzes a reversible aldol reaction between acetaldehyde and D-glyceraldehyde 3-phosphate to generate 2-deoxy-D-ribose 5-phosphate.</text>
</comment>
<dbReference type="Proteomes" id="UP001174839">
    <property type="component" value="Unassembled WGS sequence"/>
</dbReference>
<dbReference type="PANTHER" id="PTHR10889">
    <property type="entry name" value="DEOXYRIBOSE-PHOSPHATE ALDOLASE"/>
    <property type="match status" value="1"/>
</dbReference>
<evidence type="ECO:0000256" key="2">
    <source>
        <dbReference type="ARBA" id="ARBA00022490"/>
    </source>
</evidence>
<keyword evidence="8" id="KW-1185">Reference proteome</keyword>
<gene>
    <name evidence="6 7" type="primary">deoC</name>
    <name evidence="7" type="ORF">QU605_12365</name>
</gene>
<feature type="active site" description="Proton donor/acceptor" evidence="6">
    <location>
        <position position="102"/>
    </location>
</feature>
<keyword evidence="3 6" id="KW-0456">Lyase</keyword>
<organism evidence="7 8">
    <name type="scientific">Robiginitalea aurantiaca</name>
    <dbReference type="NCBI Taxonomy" id="3056915"/>
    <lineage>
        <taxon>Bacteria</taxon>
        <taxon>Pseudomonadati</taxon>
        <taxon>Bacteroidota</taxon>
        <taxon>Flavobacteriia</taxon>
        <taxon>Flavobacteriales</taxon>
        <taxon>Flavobacteriaceae</taxon>
        <taxon>Robiginitalea</taxon>
    </lineage>
</organism>
<comment type="similarity">
    <text evidence="1 6">Belongs to the DeoC/FbaB aldolase family. DeoC type 1 subfamily.</text>
</comment>
<evidence type="ECO:0000256" key="5">
    <source>
        <dbReference type="ARBA" id="ARBA00048791"/>
    </source>
</evidence>
<feature type="active site" description="Proton donor/acceptor" evidence="6">
    <location>
        <position position="193"/>
    </location>
</feature>
<dbReference type="NCBIfam" id="TIGR00126">
    <property type="entry name" value="deoC"/>
    <property type="match status" value="1"/>
</dbReference>
<evidence type="ECO:0000256" key="1">
    <source>
        <dbReference type="ARBA" id="ARBA00010936"/>
    </source>
</evidence>
<comment type="caution">
    <text evidence="7">The sequence shown here is derived from an EMBL/GenBank/DDBJ whole genome shotgun (WGS) entry which is preliminary data.</text>
</comment>
<dbReference type="InterPro" id="IPR013785">
    <property type="entry name" value="Aldolase_TIM"/>
</dbReference>
<evidence type="ECO:0000256" key="3">
    <source>
        <dbReference type="ARBA" id="ARBA00023239"/>
    </source>
</evidence>
<dbReference type="SUPFAM" id="SSF51569">
    <property type="entry name" value="Aldolase"/>
    <property type="match status" value="1"/>
</dbReference>
<keyword evidence="2 6" id="KW-0963">Cytoplasm</keyword>
<evidence type="ECO:0000313" key="8">
    <source>
        <dbReference type="Proteomes" id="UP001174839"/>
    </source>
</evidence>
<name>A0ABT7WH85_9FLAO</name>
<feature type="active site" description="Schiff-base intermediate with acetaldehyde" evidence="6">
    <location>
        <position position="164"/>
    </location>
</feature>
<evidence type="ECO:0000256" key="4">
    <source>
        <dbReference type="ARBA" id="ARBA00023270"/>
    </source>
</evidence>
<dbReference type="PANTHER" id="PTHR10889:SF1">
    <property type="entry name" value="DEOXYRIBOSE-PHOSPHATE ALDOLASE"/>
    <property type="match status" value="1"/>
</dbReference>
<dbReference type="HAMAP" id="MF_00114">
    <property type="entry name" value="DeoC_type1"/>
    <property type="match status" value="1"/>
</dbReference>
<reference evidence="7" key="1">
    <citation type="submission" date="2023-06" db="EMBL/GenBank/DDBJ databases">
        <title>Robiginitalea aurantiacus sp. nov. and Algoriphagus sediminis sp. nov., isolated from coastal sediment.</title>
        <authorList>
            <person name="Zhou Z.Y."/>
            <person name="An J."/>
            <person name="Jia Y.W."/>
            <person name="Du Z.J."/>
        </authorList>
    </citation>
    <scope>NUCLEOTIDE SEQUENCE</scope>
    <source>
        <strain evidence="7">M39</strain>
    </source>
</reference>
<accession>A0ABT7WH85</accession>
<dbReference type="Pfam" id="PF01791">
    <property type="entry name" value="DeoC"/>
    <property type="match status" value="1"/>
</dbReference>
<keyword evidence="4 6" id="KW-0704">Schiff base</keyword>
<sequence>MFLHTFNQNATEAIMIAGYLDHTLLAPGATESDIRKLCREGLEYHFKSICVSGAWVELCASLLAGSDVLVAAVVGFPHGNSETASKCFEAETYFTNGARELDVVMNVGWMLSGKTTEVRRELDRIREAAPRAILKLILETCYLSEAQKRLGCRLALEAGWDYVKTSTGFGTAGATLQDVRLMKSEVGNAMGIKASGGIREYETAVKYLQSGATRIGTSSGPEIVKGEVSAGS</sequence>
<dbReference type="GO" id="GO:0004139">
    <property type="term" value="F:deoxyribose-phosphate aldolase activity"/>
    <property type="evidence" value="ECO:0007669"/>
    <property type="project" value="UniProtKB-EC"/>
</dbReference>
<protein>
    <recommendedName>
        <fullName evidence="6">Deoxyribose-phosphate aldolase</fullName>
        <shortName evidence="6">DERA</shortName>
        <ecNumber evidence="6">4.1.2.4</ecNumber>
    </recommendedName>
    <alternativeName>
        <fullName evidence="6">2-deoxy-D-ribose 5-phosphate aldolase</fullName>
    </alternativeName>
    <alternativeName>
        <fullName evidence="6">Phosphodeoxyriboaldolase</fullName>
        <shortName evidence="6">Deoxyriboaldolase</shortName>
    </alternativeName>
</protein>
<dbReference type="InterPro" id="IPR011343">
    <property type="entry name" value="DeoC"/>
</dbReference>
<dbReference type="SMART" id="SM01133">
    <property type="entry name" value="DeoC"/>
    <property type="match status" value="1"/>
</dbReference>
<dbReference type="PIRSF" id="PIRSF001357">
    <property type="entry name" value="DeoC"/>
    <property type="match status" value="1"/>
</dbReference>